<feature type="domain" description="PAC1-like LisH-like dimerisation" evidence="14">
    <location>
        <begin position="6"/>
        <end position="40"/>
    </location>
</feature>
<evidence type="ECO:0000256" key="4">
    <source>
        <dbReference type="ARBA" id="ARBA00022618"/>
    </source>
</evidence>
<keyword evidence="6" id="KW-0677">Repeat</keyword>
<dbReference type="GO" id="GO:0005737">
    <property type="term" value="C:cytoplasm"/>
    <property type="evidence" value="ECO:0007669"/>
    <property type="project" value="UniProtKB-UniRule"/>
</dbReference>
<dbReference type="InterPro" id="IPR017252">
    <property type="entry name" value="Dynein_regulator_LIS1"/>
</dbReference>
<keyword evidence="10 11" id="KW-0131">Cell cycle</keyword>
<dbReference type="InterPro" id="IPR001680">
    <property type="entry name" value="WD40_rpt"/>
</dbReference>
<dbReference type="InterPro" id="IPR037190">
    <property type="entry name" value="LIS1_N"/>
</dbReference>
<keyword evidence="5 11" id="KW-0493">Microtubule</keyword>
<evidence type="ECO:0000256" key="2">
    <source>
        <dbReference type="ARBA" id="ARBA00022490"/>
    </source>
</evidence>
<feature type="repeat" description="WD" evidence="12">
    <location>
        <begin position="338"/>
        <end position="363"/>
    </location>
</feature>
<feature type="repeat" description="WD" evidence="12">
    <location>
        <begin position="147"/>
        <end position="179"/>
    </location>
</feature>
<dbReference type="Gene3D" id="2.130.10.10">
    <property type="entry name" value="YVTN repeat-like/Quinoprotein amine dehydrogenase"/>
    <property type="match status" value="3"/>
</dbReference>
<dbReference type="HAMAP" id="MF_03141">
    <property type="entry name" value="lis1"/>
    <property type="match status" value="1"/>
</dbReference>
<dbReference type="Pfam" id="PF24951">
    <property type="entry name" value="LisH_PAC1"/>
    <property type="match status" value="1"/>
</dbReference>
<evidence type="ECO:0000256" key="8">
    <source>
        <dbReference type="ARBA" id="ARBA00023054"/>
    </source>
</evidence>
<name>A0A4T0J6M5_WALIC</name>
<dbReference type="Gene3D" id="1.20.960.30">
    <property type="match status" value="1"/>
</dbReference>
<evidence type="ECO:0000256" key="6">
    <source>
        <dbReference type="ARBA" id="ARBA00022737"/>
    </source>
</evidence>
<feature type="repeat" description="WD" evidence="12">
    <location>
        <begin position="105"/>
        <end position="146"/>
    </location>
</feature>
<dbReference type="AlphaFoldDB" id="A0A4T0J6M5"/>
<dbReference type="SMART" id="SM00667">
    <property type="entry name" value="LisH"/>
    <property type="match status" value="1"/>
</dbReference>
<proteinExistence type="inferred from homology"/>
<evidence type="ECO:0000256" key="9">
    <source>
        <dbReference type="ARBA" id="ARBA00023212"/>
    </source>
</evidence>
<dbReference type="GO" id="GO:0005874">
    <property type="term" value="C:microtubule"/>
    <property type="evidence" value="ECO:0007669"/>
    <property type="project" value="UniProtKB-KW"/>
</dbReference>
<dbReference type="PROSITE" id="PS50082">
    <property type="entry name" value="WD_REPEATS_2"/>
    <property type="match status" value="5"/>
</dbReference>
<feature type="repeat" description="WD" evidence="12">
    <location>
        <begin position="364"/>
        <end position="405"/>
    </location>
</feature>
<reference evidence="15 16" key="1">
    <citation type="submission" date="2019-03" db="EMBL/GenBank/DDBJ databases">
        <title>Sequencing 23 genomes of Wallemia ichthyophaga.</title>
        <authorList>
            <person name="Gostincar C."/>
        </authorList>
    </citation>
    <scope>NUCLEOTIDE SEQUENCE [LARGE SCALE GENOMIC DNA]</scope>
    <source>
        <strain evidence="15 16">EXF-6200</strain>
    </source>
</reference>
<feature type="compositionally biased region" description="Polar residues" evidence="13">
    <location>
        <begin position="306"/>
        <end position="338"/>
    </location>
</feature>
<evidence type="ECO:0000256" key="11">
    <source>
        <dbReference type="HAMAP-Rule" id="MF_03141"/>
    </source>
</evidence>
<keyword evidence="8 11" id="KW-0175">Coiled coil</keyword>
<keyword evidence="4 11" id="KW-0132">Cell division</keyword>
<evidence type="ECO:0000313" key="15">
    <source>
        <dbReference type="EMBL" id="TIB38183.1"/>
    </source>
</evidence>
<dbReference type="GO" id="GO:0051012">
    <property type="term" value="P:microtubule sliding"/>
    <property type="evidence" value="ECO:0007669"/>
    <property type="project" value="UniProtKB-UniRule"/>
</dbReference>
<keyword evidence="1 11" id="KW-0813">Transport</keyword>
<dbReference type="PANTHER" id="PTHR19848">
    <property type="entry name" value="WD40 REPEAT PROTEIN"/>
    <property type="match status" value="1"/>
</dbReference>
<dbReference type="InterPro" id="IPR020472">
    <property type="entry name" value="WD40_PAC1"/>
</dbReference>
<dbReference type="PANTHER" id="PTHR19848:SF8">
    <property type="entry name" value="F-BOX AND WD REPEAT DOMAIN CONTAINING 7"/>
    <property type="match status" value="1"/>
</dbReference>
<dbReference type="Proteomes" id="UP000310689">
    <property type="component" value="Unassembled WGS sequence"/>
</dbReference>
<dbReference type="CDD" id="cd00200">
    <property type="entry name" value="WD40"/>
    <property type="match status" value="1"/>
</dbReference>
<dbReference type="InterPro" id="IPR015943">
    <property type="entry name" value="WD40/YVTN_repeat-like_dom_sf"/>
</dbReference>
<dbReference type="SUPFAM" id="SSF109925">
    <property type="entry name" value="Lissencephaly-1 protein (Lis-1, PAF-AH alpha) N-terminal domain"/>
    <property type="match status" value="1"/>
</dbReference>
<dbReference type="PIRSF" id="PIRSF037647">
    <property type="entry name" value="Dynein_regulator_Lis1"/>
    <property type="match status" value="1"/>
</dbReference>
<gene>
    <name evidence="11" type="primary">PAC1</name>
    <name evidence="11" type="synonym">LIS1</name>
    <name evidence="15" type="ORF">E3P86_01776</name>
</gene>
<keyword evidence="9 11" id="KW-0206">Cytoskeleton</keyword>
<evidence type="ECO:0000259" key="14">
    <source>
        <dbReference type="Pfam" id="PF24951"/>
    </source>
</evidence>
<dbReference type="GO" id="GO:0000132">
    <property type="term" value="P:establishment of mitotic spindle orientation"/>
    <property type="evidence" value="ECO:0007669"/>
    <property type="project" value="UniProtKB-UniRule"/>
</dbReference>
<evidence type="ECO:0000256" key="7">
    <source>
        <dbReference type="ARBA" id="ARBA00022776"/>
    </source>
</evidence>
<dbReference type="Pfam" id="PF00400">
    <property type="entry name" value="WD40"/>
    <property type="match status" value="6"/>
</dbReference>
<dbReference type="SUPFAM" id="SSF50978">
    <property type="entry name" value="WD40 repeat-like"/>
    <property type="match status" value="1"/>
</dbReference>
<keyword evidence="3 12" id="KW-0853">WD repeat</keyword>
<comment type="caution">
    <text evidence="15">The sequence shown here is derived from an EMBL/GenBank/DDBJ whole genome shotgun (WGS) entry which is preliminary data.</text>
</comment>
<comment type="subcellular location">
    <subcellularLocation>
        <location evidence="11">Cytoplasm</location>
        <location evidence="11">Cytoskeleton</location>
    </subcellularLocation>
    <subcellularLocation>
        <location evidence="11">Cytoplasm</location>
        <location evidence="11">Cytoskeleton</location>
        <location evidence="11">Spindle pole</location>
    </subcellularLocation>
    <text evidence="11">Localizes to the plus ends of microtubules at the hyphal tip and the mitotic spindle poles.</text>
</comment>
<dbReference type="PRINTS" id="PR00320">
    <property type="entry name" value="GPROTEINBRPT"/>
</dbReference>
<feature type="region of interest" description="Disordered" evidence="13">
    <location>
        <begin position="302"/>
        <end position="341"/>
    </location>
</feature>
<dbReference type="PROSITE" id="PS50294">
    <property type="entry name" value="WD_REPEATS_REGION"/>
    <property type="match status" value="4"/>
</dbReference>
<dbReference type="PROSITE" id="PS00678">
    <property type="entry name" value="WD_REPEATS_1"/>
    <property type="match status" value="3"/>
</dbReference>
<dbReference type="InterPro" id="IPR019775">
    <property type="entry name" value="WD40_repeat_CS"/>
</dbReference>
<accession>A0A4T0J6M5</accession>
<sequence>MSPLSDRQRDELHKSLLDYLQSSGYEDSARALRLDAGLDDIKLDPTAKYAGLLEKKWTSVIRLQRKVMELESKNSQLSSELSTPAMATKRHNTAHFLPSLPKHTLSGHRSAVVALSFHPKFVLLASASDDCSVKIWDWDVGECERTLKGHTKAVLDVDYDATGTLLASCSSDTSIKLWDALGEYSNTKTLYGHDESVSCVRFLSDSNTNTLISCGRDESIRFWDVHTGYCTRSIHPHSDWIRVVLPSDDSSLLATASSDQTAMVVDTATGTTVSELRGHEHVVESVAWAPTTSIANIHQLIGESGTGSNRDNRASGSASTNGIPNNKTHSQSQSQSRNRYLATASRDKSVKLWDTSSFQCVYTFNGHDNWVKSIVFHPAGTHLLSCSEDKSIKIWDLATGRCTRTIEAAHRNFVNTLSWGRQAMPEVGVSKSMGLGKNNNNNLNRRFSMPHPPPTMRSMSSGDVLRSVHQREEEKEEHTVIRPLNVIASASSDGTIKVDLDTLKEMENDHVLLLF</sequence>
<evidence type="ECO:0000256" key="3">
    <source>
        <dbReference type="ARBA" id="ARBA00022574"/>
    </source>
</evidence>
<comment type="subunit">
    <text evidence="11">Self-associates. Interacts with NDL1 and dynein.</text>
</comment>
<evidence type="ECO:0000256" key="10">
    <source>
        <dbReference type="ARBA" id="ARBA00023306"/>
    </source>
</evidence>
<evidence type="ECO:0000256" key="1">
    <source>
        <dbReference type="ARBA" id="ARBA00022448"/>
    </source>
</evidence>
<dbReference type="SMART" id="SM00320">
    <property type="entry name" value="WD40"/>
    <property type="match status" value="7"/>
</dbReference>
<dbReference type="GO" id="GO:0000922">
    <property type="term" value="C:spindle pole"/>
    <property type="evidence" value="ECO:0007669"/>
    <property type="project" value="UniProtKB-SubCell"/>
</dbReference>
<organism evidence="15 16">
    <name type="scientific">Wallemia ichthyophaga</name>
    <dbReference type="NCBI Taxonomy" id="245174"/>
    <lineage>
        <taxon>Eukaryota</taxon>
        <taxon>Fungi</taxon>
        <taxon>Dikarya</taxon>
        <taxon>Basidiomycota</taxon>
        <taxon>Wallemiomycotina</taxon>
        <taxon>Wallemiomycetes</taxon>
        <taxon>Wallemiales</taxon>
        <taxon>Wallemiaceae</taxon>
        <taxon>Wallemia</taxon>
    </lineage>
</organism>
<evidence type="ECO:0000256" key="13">
    <source>
        <dbReference type="SAM" id="MobiDB-lite"/>
    </source>
</evidence>
<dbReference type="GO" id="GO:0070840">
    <property type="term" value="F:dynein complex binding"/>
    <property type="evidence" value="ECO:0007669"/>
    <property type="project" value="UniProtKB-UniRule"/>
</dbReference>
<comment type="function">
    <text evidence="11">Positively regulates the activity of the minus-end directed microtubule motor protein dynein. May enhance dynein-mediated microtubule sliding by targeting dynein to the microtubule plus end. Required for nuclear migration during vegetative growth as well as development. Required for retrograde early endosome (EE) transport from the hyphal tip. Required for localization of dynein to the mitotic spindle poles. Recruits additional proteins to the dynein complex at SPBs.</text>
</comment>
<evidence type="ECO:0000256" key="12">
    <source>
        <dbReference type="PROSITE-ProRule" id="PRU00221"/>
    </source>
</evidence>
<keyword evidence="2 11" id="KW-0963">Cytoplasm</keyword>
<keyword evidence="7 11" id="KW-0498">Mitosis</keyword>
<dbReference type="GO" id="GO:0051301">
    <property type="term" value="P:cell division"/>
    <property type="evidence" value="ECO:0007669"/>
    <property type="project" value="UniProtKB-KW"/>
</dbReference>
<dbReference type="InterPro" id="IPR006594">
    <property type="entry name" value="LisH"/>
</dbReference>
<feature type="repeat" description="WD" evidence="12">
    <location>
        <begin position="190"/>
        <end position="233"/>
    </location>
</feature>
<evidence type="ECO:0000256" key="5">
    <source>
        <dbReference type="ARBA" id="ARBA00022701"/>
    </source>
</evidence>
<dbReference type="InterPro" id="IPR056795">
    <property type="entry name" value="PAC1-like_LisH-like_dom"/>
</dbReference>
<comment type="similarity">
    <text evidence="11">Belongs to the WD repeat LIS1/nudF family.</text>
</comment>
<dbReference type="FunFam" id="1.20.960.30:FF:000002">
    <property type="entry name" value="Platelet-activating factor acetylhydrolase ib"/>
    <property type="match status" value="1"/>
</dbReference>
<evidence type="ECO:0000313" key="16">
    <source>
        <dbReference type="Proteomes" id="UP000310689"/>
    </source>
</evidence>
<comment type="domain">
    <text evidence="11">Dimerization mediated by the LisH domain may be required to activate dynein.</text>
</comment>
<dbReference type="EMBL" id="SPOI01000070">
    <property type="protein sequence ID" value="TIB38183.1"/>
    <property type="molecule type" value="Genomic_DNA"/>
</dbReference>
<dbReference type="PROSITE" id="PS50896">
    <property type="entry name" value="LISH"/>
    <property type="match status" value="1"/>
</dbReference>
<dbReference type="GO" id="GO:0005875">
    <property type="term" value="C:microtubule associated complex"/>
    <property type="evidence" value="ECO:0007669"/>
    <property type="project" value="UniProtKB-UniRule"/>
</dbReference>
<dbReference type="InterPro" id="IPR036322">
    <property type="entry name" value="WD40_repeat_dom_sf"/>
</dbReference>
<protein>
    <recommendedName>
        <fullName evidence="11">Nuclear distribution protein PAC1</fullName>
    </recommendedName>
    <alternativeName>
        <fullName evidence="11">Lissencephaly-1 homolog</fullName>
        <shortName evidence="11">LIS-1</shortName>
    </alternativeName>
    <alternativeName>
        <fullName evidence="11">nudF homolog</fullName>
    </alternativeName>
</protein>